<sequence>MGLRGRGYGGRRSRGGGFGSSSSSSAEYRKKCAASYAPKTSSSKSWFQDMEDEADCYILYHIRMRNLKTRGEEHPSRAKVMQELEDLCGMVFY</sequence>
<evidence type="ECO:0000313" key="2">
    <source>
        <dbReference type="EMBL" id="GKV03375.1"/>
    </source>
</evidence>
<dbReference type="EMBL" id="BPVZ01000020">
    <property type="protein sequence ID" value="GKV03375.1"/>
    <property type="molecule type" value="Genomic_DNA"/>
</dbReference>
<protein>
    <submittedName>
        <fullName evidence="2">Uncharacterized protein</fullName>
    </submittedName>
</protein>
<keyword evidence="3" id="KW-1185">Reference proteome</keyword>
<feature type="region of interest" description="Disordered" evidence="1">
    <location>
        <begin position="1"/>
        <end position="26"/>
    </location>
</feature>
<name>A0AAV5IX44_9ROSI</name>
<gene>
    <name evidence="2" type="ORF">SLEP1_g15685</name>
</gene>
<evidence type="ECO:0000313" key="3">
    <source>
        <dbReference type="Proteomes" id="UP001054252"/>
    </source>
</evidence>
<dbReference type="AlphaFoldDB" id="A0AAV5IX44"/>
<organism evidence="2 3">
    <name type="scientific">Rubroshorea leprosula</name>
    <dbReference type="NCBI Taxonomy" id="152421"/>
    <lineage>
        <taxon>Eukaryota</taxon>
        <taxon>Viridiplantae</taxon>
        <taxon>Streptophyta</taxon>
        <taxon>Embryophyta</taxon>
        <taxon>Tracheophyta</taxon>
        <taxon>Spermatophyta</taxon>
        <taxon>Magnoliopsida</taxon>
        <taxon>eudicotyledons</taxon>
        <taxon>Gunneridae</taxon>
        <taxon>Pentapetalae</taxon>
        <taxon>rosids</taxon>
        <taxon>malvids</taxon>
        <taxon>Malvales</taxon>
        <taxon>Dipterocarpaceae</taxon>
        <taxon>Rubroshorea</taxon>
    </lineage>
</organism>
<proteinExistence type="predicted"/>
<reference evidence="2 3" key="1">
    <citation type="journal article" date="2021" name="Commun. Biol.">
        <title>The genome of Shorea leprosula (Dipterocarpaceae) highlights the ecological relevance of drought in aseasonal tropical rainforests.</title>
        <authorList>
            <person name="Ng K.K.S."/>
            <person name="Kobayashi M.J."/>
            <person name="Fawcett J.A."/>
            <person name="Hatakeyama M."/>
            <person name="Paape T."/>
            <person name="Ng C.H."/>
            <person name="Ang C.C."/>
            <person name="Tnah L.H."/>
            <person name="Lee C.T."/>
            <person name="Nishiyama T."/>
            <person name="Sese J."/>
            <person name="O'Brien M.J."/>
            <person name="Copetti D."/>
            <person name="Mohd Noor M.I."/>
            <person name="Ong R.C."/>
            <person name="Putra M."/>
            <person name="Sireger I.Z."/>
            <person name="Indrioko S."/>
            <person name="Kosugi Y."/>
            <person name="Izuno A."/>
            <person name="Isagi Y."/>
            <person name="Lee S.L."/>
            <person name="Shimizu K.K."/>
        </authorList>
    </citation>
    <scope>NUCLEOTIDE SEQUENCE [LARGE SCALE GENOMIC DNA]</scope>
    <source>
        <strain evidence="2">214</strain>
    </source>
</reference>
<comment type="caution">
    <text evidence="2">The sequence shown here is derived from an EMBL/GenBank/DDBJ whole genome shotgun (WGS) entry which is preliminary data.</text>
</comment>
<accession>A0AAV5IX44</accession>
<dbReference type="Proteomes" id="UP001054252">
    <property type="component" value="Unassembled WGS sequence"/>
</dbReference>
<evidence type="ECO:0000256" key="1">
    <source>
        <dbReference type="SAM" id="MobiDB-lite"/>
    </source>
</evidence>